<feature type="transmembrane region" description="Helical" evidence="1">
    <location>
        <begin position="32"/>
        <end position="63"/>
    </location>
</feature>
<dbReference type="AlphaFoldDB" id="A0A0L6V6E6"/>
<feature type="transmembrane region" description="Helical" evidence="1">
    <location>
        <begin position="104"/>
        <end position="122"/>
    </location>
</feature>
<keyword evidence="1" id="KW-1133">Transmembrane helix</keyword>
<dbReference type="VEuPathDB" id="FungiDB:VP01_242g1"/>
<keyword evidence="1" id="KW-0812">Transmembrane</keyword>
<reference evidence="2 3" key="1">
    <citation type="submission" date="2015-08" db="EMBL/GenBank/DDBJ databases">
        <title>Next Generation Sequencing and Analysis of the Genome of Puccinia sorghi L Schw, the Causal Agent of Maize Common Rust.</title>
        <authorList>
            <person name="Rochi L."/>
            <person name="Burguener G."/>
            <person name="Darino M."/>
            <person name="Turjanski A."/>
            <person name="Kreff E."/>
            <person name="Dieguez M.J."/>
            <person name="Sacco F."/>
        </authorList>
    </citation>
    <scope>NUCLEOTIDE SEQUENCE [LARGE SCALE GENOMIC DNA]</scope>
    <source>
        <strain evidence="2 3">RO10H11247</strain>
    </source>
</reference>
<comment type="caution">
    <text evidence="2">The sequence shown here is derived from an EMBL/GenBank/DDBJ whole genome shotgun (WGS) entry which is preliminary data.</text>
</comment>
<sequence length="347" mass="39891">MRRRDDMRLLIHIYIYIYIYTLWGYIQNGSVVSLFFVVVVVHVILRLTVSSSLGLLCVWIWMLPLELQRYWGCCFPLYLLGLLMHSALSMLVQMNRFRTQPARIAYLVWFILFNICWVWLFLKGVTLYTNQCSLSHQITCIKWFDLDLQHVFCAELFAIIQASHLYSALSLTNMLSGHFSEFLFLLKKKLKLKRQRRLYGTGRSFAQKYFLQSGLHACTNQLSNPLLRFVPQWMRNCFVPQGTIPEVHTELSPVQIASITETWVPVSGNSTHHCKQKLAQLPAVGMQKLPGIFCCYSKLSPKVIQPSFDAQSLCILHNDCAETSTHANRWSLDDSLVGACCMSTAGS</sequence>
<evidence type="ECO:0000313" key="3">
    <source>
        <dbReference type="Proteomes" id="UP000037035"/>
    </source>
</evidence>
<protein>
    <submittedName>
        <fullName evidence="2">Uncharacterized protein</fullName>
    </submittedName>
</protein>
<evidence type="ECO:0000313" key="2">
    <source>
        <dbReference type="EMBL" id="KNZ56336.1"/>
    </source>
</evidence>
<dbReference type="Proteomes" id="UP000037035">
    <property type="component" value="Unassembled WGS sequence"/>
</dbReference>
<proteinExistence type="predicted"/>
<evidence type="ECO:0000256" key="1">
    <source>
        <dbReference type="SAM" id="Phobius"/>
    </source>
</evidence>
<feature type="transmembrane region" description="Helical" evidence="1">
    <location>
        <begin position="70"/>
        <end position="92"/>
    </location>
</feature>
<dbReference type="EMBL" id="LAVV01007314">
    <property type="protein sequence ID" value="KNZ56336.1"/>
    <property type="molecule type" value="Genomic_DNA"/>
</dbReference>
<feature type="transmembrane region" description="Helical" evidence="1">
    <location>
        <begin position="9"/>
        <end position="26"/>
    </location>
</feature>
<organism evidence="2 3">
    <name type="scientific">Puccinia sorghi</name>
    <dbReference type="NCBI Taxonomy" id="27349"/>
    <lineage>
        <taxon>Eukaryota</taxon>
        <taxon>Fungi</taxon>
        <taxon>Dikarya</taxon>
        <taxon>Basidiomycota</taxon>
        <taxon>Pucciniomycotina</taxon>
        <taxon>Pucciniomycetes</taxon>
        <taxon>Pucciniales</taxon>
        <taxon>Pucciniaceae</taxon>
        <taxon>Puccinia</taxon>
    </lineage>
</organism>
<gene>
    <name evidence="2" type="ORF">VP01_242g1</name>
</gene>
<keyword evidence="3" id="KW-1185">Reference proteome</keyword>
<keyword evidence="1" id="KW-0472">Membrane</keyword>
<name>A0A0L6V6E6_9BASI</name>
<accession>A0A0L6V6E6</accession>